<protein>
    <submittedName>
        <fullName evidence="2">FixH family protein</fullName>
    </submittedName>
</protein>
<keyword evidence="1" id="KW-1133">Transmembrane helix</keyword>
<feature type="transmembrane region" description="Helical" evidence="1">
    <location>
        <begin position="15"/>
        <end position="38"/>
    </location>
</feature>
<comment type="caution">
    <text evidence="2">The sequence shown here is derived from an EMBL/GenBank/DDBJ whole genome shotgun (WGS) entry which is preliminary data.</text>
</comment>
<evidence type="ECO:0000313" key="3">
    <source>
        <dbReference type="Proteomes" id="UP001596101"/>
    </source>
</evidence>
<accession>A0ABW0MLA5</accession>
<keyword evidence="3" id="KW-1185">Reference proteome</keyword>
<name>A0ABW0MLA5_9BURK</name>
<evidence type="ECO:0000256" key="1">
    <source>
        <dbReference type="SAM" id="Phobius"/>
    </source>
</evidence>
<reference evidence="3" key="1">
    <citation type="journal article" date="2019" name="Int. J. Syst. Evol. Microbiol.">
        <title>The Global Catalogue of Microorganisms (GCM) 10K type strain sequencing project: providing services to taxonomists for standard genome sequencing and annotation.</title>
        <authorList>
            <consortium name="The Broad Institute Genomics Platform"/>
            <consortium name="The Broad Institute Genome Sequencing Center for Infectious Disease"/>
            <person name="Wu L."/>
            <person name="Ma J."/>
        </authorList>
    </citation>
    <scope>NUCLEOTIDE SEQUENCE [LARGE SCALE GENOMIC DNA]</scope>
    <source>
        <strain evidence="3">CCUG 43111</strain>
    </source>
</reference>
<organism evidence="2 3">
    <name type="scientific">Massilia suwonensis</name>
    <dbReference type="NCBI Taxonomy" id="648895"/>
    <lineage>
        <taxon>Bacteria</taxon>
        <taxon>Pseudomonadati</taxon>
        <taxon>Pseudomonadota</taxon>
        <taxon>Betaproteobacteria</taxon>
        <taxon>Burkholderiales</taxon>
        <taxon>Oxalobacteraceae</taxon>
        <taxon>Telluria group</taxon>
        <taxon>Massilia</taxon>
    </lineage>
</organism>
<gene>
    <name evidence="2" type="ORF">ACFPQ5_12600</name>
</gene>
<proteinExistence type="predicted"/>
<sequence>MQTIMQRAPWYRHRWPWFIMLGPAAVMLATLVTVLLAVRQPDAMVVDDYYKQGKAINQDLRRDRMAGALRLQFDARYEDGRLAGRLSSFARPMAAPFRIHLAHPTQPAKDLVLDAFPDGQGGFVVPIPNLEMTHWQVVIEDEGRQWRLARSWSPARDARLAILADTAP</sequence>
<dbReference type="Pfam" id="PF05751">
    <property type="entry name" value="FixH"/>
    <property type="match status" value="1"/>
</dbReference>
<dbReference type="EMBL" id="JBHSMR010000013">
    <property type="protein sequence ID" value="MFC5479040.1"/>
    <property type="molecule type" value="Genomic_DNA"/>
</dbReference>
<keyword evidence="1" id="KW-0812">Transmembrane</keyword>
<dbReference type="RefSeq" id="WP_379755814.1">
    <property type="nucleotide sequence ID" value="NZ_JBHSMR010000013.1"/>
</dbReference>
<evidence type="ECO:0000313" key="2">
    <source>
        <dbReference type="EMBL" id="MFC5479040.1"/>
    </source>
</evidence>
<dbReference type="InterPro" id="IPR008620">
    <property type="entry name" value="FixH"/>
</dbReference>
<keyword evidence="1" id="KW-0472">Membrane</keyword>
<dbReference type="Proteomes" id="UP001596101">
    <property type="component" value="Unassembled WGS sequence"/>
</dbReference>